<dbReference type="SUPFAM" id="SSF54534">
    <property type="entry name" value="FKBP-like"/>
    <property type="match status" value="1"/>
</dbReference>
<feature type="signal peptide" evidence="7">
    <location>
        <begin position="1"/>
        <end position="24"/>
    </location>
</feature>
<dbReference type="InterPro" id="IPR046357">
    <property type="entry name" value="PPIase_dom_sf"/>
</dbReference>
<dbReference type="EMBL" id="ATHL01000089">
    <property type="protein sequence ID" value="EQB13488.1"/>
    <property type="molecule type" value="Genomic_DNA"/>
</dbReference>
<comment type="similarity">
    <text evidence="2 6">Belongs to the FKBP-type PPIase family.</text>
</comment>
<evidence type="ECO:0000256" key="7">
    <source>
        <dbReference type="SAM" id="SignalP"/>
    </source>
</evidence>
<evidence type="ECO:0000256" key="5">
    <source>
        <dbReference type="PROSITE-ProRule" id="PRU00277"/>
    </source>
</evidence>
<keyword evidence="3 5" id="KW-0697">Rotamase</keyword>
<dbReference type="OrthoDB" id="9812109at2"/>
<sequence>MIRKFGASLLTLALVLPAAASVAAQDNAAAGIAPAPARKVAVTTLTAGQGAKPTREDYVLVNYKGMLKDGTVFDQNEQMPMAVGSVVPGFADGLVQMQRGGSYRLEIPSELAYGAEGGGPIPPNSDLVFEVTLLDFKTQAELDAMIAQQQGAQQGSEQAQPAQTDQ</sequence>
<comment type="caution">
    <text evidence="9">The sequence shown here is derived from an EMBL/GenBank/DDBJ whole genome shotgun (WGS) entry which is preliminary data.</text>
</comment>
<evidence type="ECO:0000313" key="9">
    <source>
        <dbReference type="EMBL" id="EQB13488.1"/>
    </source>
</evidence>
<dbReference type="RefSeq" id="WP_021234713.1">
    <property type="nucleotide sequence ID" value="NZ_ATHL01000089.1"/>
</dbReference>
<dbReference type="InterPro" id="IPR001179">
    <property type="entry name" value="PPIase_FKBP_dom"/>
</dbReference>
<dbReference type="Proteomes" id="UP000015527">
    <property type="component" value="Unassembled WGS sequence"/>
</dbReference>
<dbReference type="eggNOG" id="COG0545">
    <property type="taxonomic scope" value="Bacteria"/>
</dbReference>
<dbReference type="GO" id="GO:0003755">
    <property type="term" value="F:peptidyl-prolyl cis-trans isomerase activity"/>
    <property type="evidence" value="ECO:0007669"/>
    <property type="project" value="UniProtKB-UniRule"/>
</dbReference>
<protein>
    <recommendedName>
        <fullName evidence="6">Peptidyl-prolyl cis-trans isomerase</fullName>
        <ecNumber evidence="6">5.2.1.8</ecNumber>
    </recommendedName>
</protein>
<accession>T0HMS3</accession>
<proteinExistence type="inferred from homology"/>
<dbReference type="PATRIC" id="fig|1096930.3.peg.2876"/>
<evidence type="ECO:0000256" key="4">
    <source>
        <dbReference type="ARBA" id="ARBA00023235"/>
    </source>
</evidence>
<dbReference type="AlphaFoldDB" id="T0HMS3"/>
<evidence type="ECO:0000256" key="3">
    <source>
        <dbReference type="ARBA" id="ARBA00023110"/>
    </source>
</evidence>
<feature type="chain" id="PRO_5004563803" description="Peptidyl-prolyl cis-trans isomerase" evidence="7">
    <location>
        <begin position="25"/>
        <end position="166"/>
    </location>
</feature>
<keyword evidence="7" id="KW-0732">Signal</keyword>
<evidence type="ECO:0000256" key="1">
    <source>
        <dbReference type="ARBA" id="ARBA00000971"/>
    </source>
</evidence>
<dbReference type="Pfam" id="PF00254">
    <property type="entry name" value="FKBP_C"/>
    <property type="match status" value="1"/>
</dbReference>
<dbReference type="PANTHER" id="PTHR43811:SF19">
    <property type="entry name" value="39 KDA FK506-BINDING NUCLEAR PROTEIN"/>
    <property type="match status" value="1"/>
</dbReference>
<reference evidence="9 10" key="1">
    <citation type="journal article" date="2013" name="Genome Announc.">
        <title>Genome Sequence of Novosphingobium lindaniclasticum LE124T, Isolated from a Hexachlorocyclohexane Dumpsite.</title>
        <authorList>
            <person name="Saxena A."/>
            <person name="Nayyar N."/>
            <person name="Sangwan N."/>
            <person name="Kumari R."/>
            <person name="Khurana J.P."/>
            <person name="Lal R."/>
        </authorList>
    </citation>
    <scope>NUCLEOTIDE SEQUENCE [LARGE SCALE GENOMIC DNA]</scope>
    <source>
        <strain evidence="9 10">LE124</strain>
    </source>
</reference>
<evidence type="ECO:0000259" key="8">
    <source>
        <dbReference type="PROSITE" id="PS50059"/>
    </source>
</evidence>
<dbReference type="PROSITE" id="PS50059">
    <property type="entry name" value="FKBP_PPIASE"/>
    <property type="match status" value="1"/>
</dbReference>
<comment type="catalytic activity">
    <reaction evidence="1 5 6">
        <text>[protein]-peptidylproline (omega=180) = [protein]-peptidylproline (omega=0)</text>
        <dbReference type="Rhea" id="RHEA:16237"/>
        <dbReference type="Rhea" id="RHEA-COMP:10747"/>
        <dbReference type="Rhea" id="RHEA-COMP:10748"/>
        <dbReference type="ChEBI" id="CHEBI:83833"/>
        <dbReference type="ChEBI" id="CHEBI:83834"/>
        <dbReference type="EC" id="5.2.1.8"/>
    </reaction>
</comment>
<dbReference type="PANTHER" id="PTHR43811">
    <property type="entry name" value="FKBP-TYPE PEPTIDYL-PROLYL CIS-TRANS ISOMERASE FKPA"/>
    <property type="match status" value="1"/>
</dbReference>
<keyword evidence="4 5" id="KW-0413">Isomerase</keyword>
<evidence type="ECO:0000256" key="2">
    <source>
        <dbReference type="ARBA" id="ARBA00006577"/>
    </source>
</evidence>
<evidence type="ECO:0000313" key="10">
    <source>
        <dbReference type="Proteomes" id="UP000015527"/>
    </source>
</evidence>
<evidence type="ECO:0000256" key="6">
    <source>
        <dbReference type="RuleBase" id="RU003915"/>
    </source>
</evidence>
<feature type="domain" description="PPIase FKBP-type" evidence="8">
    <location>
        <begin position="56"/>
        <end position="137"/>
    </location>
</feature>
<dbReference type="EC" id="5.2.1.8" evidence="6"/>
<gene>
    <name evidence="9" type="ORF">L284_14445</name>
</gene>
<name>T0HMS3_9SPHN</name>
<organism evidence="9 10">
    <name type="scientific">Novosphingobium lindaniclasticum LE124</name>
    <dbReference type="NCBI Taxonomy" id="1096930"/>
    <lineage>
        <taxon>Bacteria</taxon>
        <taxon>Pseudomonadati</taxon>
        <taxon>Pseudomonadota</taxon>
        <taxon>Alphaproteobacteria</taxon>
        <taxon>Sphingomonadales</taxon>
        <taxon>Sphingomonadaceae</taxon>
        <taxon>Novosphingobium</taxon>
    </lineage>
</organism>
<dbReference type="Gene3D" id="3.10.50.40">
    <property type="match status" value="1"/>
</dbReference>
<keyword evidence="10" id="KW-1185">Reference proteome</keyword>